<gene>
    <name evidence="2" type="primary">tld</name>
    <name evidence="2" type="ORF">MAMMFC1_00773</name>
</gene>
<dbReference type="AlphaFoldDB" id="A0A348AGC7"/>
<dbReference type="SUPFAM" id="SSF51735">
    <property type="entry name" value="NAD(P)-binding Rossmann-fold domains"/>
    <property type="match status" value="1"/>
</dbReference>
<dbReference type="Proteomes" id="UP000276437">
    <property type="component" value="Chromosome"/>
</dbReference>
<dbReference type="Gene3D" id="3.40.50.720">
    <property type="entry name" value="NAD(P)-binding Rossmann-like Domain"/>
    <property type="match status" value="1"/>
</dbReference>
<dbReference type="PANTHER" id="PTHR43245:SF13">
    <property type="entry name" value="UDP-D-APIOSE_UDP-D-XYLOSE SYNTHASE 2"/>
    <property type="match status" value="1"/>
</dbReference>
<feature type="domain" description="NAD-dependent epimerase/dehydratase" evidence="1">
    <location>
        <begin position="5"/>
        <end position="231"/>
    </location>
</feature>
<name>A0A348AGC7_9FIRM</name>
<reference evidence="2 3" key="1">
    <citation type="journal article" date="2018" name="Int. J. Syst. Evol. Microbiol.">
        <title>Methylomusa anaerophila gen. nov., sp. nov., an anaerobic methanol-utilizing bacterium isolated from a microbial fuel cell.</title>
        <authorList>
            <person name="Amano N."/>
            <person name="Yamamuro A."/>
            <person name="Miyahara M."/>
            <person name="Kouzuma A."/>
            <person name="Abe T."/>
            <person name="Watanabe K."/>
        </authorList>
    </citation>
    <scope>NUCLEOTIDE SEQUENCE [LARGE SCALE GENOMIC DNA]</scope>
    <source>
        <strain evidence="2 3">MMFC1</strain>
    </source>
</reference>
<accession>A0A348AGC7</accession>
<dbReference type="InterPro" id="IPR036291">
    <property type="entry name" value="NAD(P)-bd_dom_sf"/>
</dbReference>
<dbReference type="KEGG" id="mana:MAMMFC1_00773"/>
<organism evidence="2 3">
    <name type="scientific">Methylomusa anaerophila</name>
    <dbReference type="NCBI Taxonomy" id="1930071"/>
    <lineage>
        <taxon>Bacteria</taxon>
        <taxon>Bacillati</taxon>
        <taxon>Bacillota</taxon>
        <taxon>Negativicutes</taxon>
        <taxon>Selenomonadales</taxon>
        <taxon>Sporomusaceae</taxon>
        <taxon>Methylomusa</taxon>
    </lineage>
</organism>
<dbReference type="InterPro" id="IPR001509">
    <property type="entry name" value="Epimerase_deHydtase"/>
</dbReference>
<evidence type="ECO:0000313" key="3">
    <source>
        <dbReference type="Proteomes" id="UP000276437"/>
    </source>
</evidence>
<keyword evidence="3" id="KW-1185">Reference proteome</keyword>
<dbReference type="PANTHER" id="PTHR43245">
    <property type="entry name" value="BIFUNCTIONAL POLYMYXIN RESISTANCE PROTEIN ARNA"/>
    <property type="match status" value="1"/>
</dbReference>
<dbReference type="InterPro" id="IPR050177">
    <property type="entry name" value="Lipid_A_modif_metabolic_enz"/>
</dbReference>
<dbReference type="RefSeq" id="WP_126306622.1">
    <property type="nucleotide sequence ID" value="NZ_AP018449.1"/>
</dbReference>
<dbReference type="GO" id="GO:0047916">
    <property type="term" value="F:GDP-6-deoxy-D-talose 4-dehydrogenase activity"/>
    <property type="evidence" value="ECO:0007669"/>
    <property type="project" value="UniProtKB-EC"/>
</dbReference>
<dbReference type="Pfam" id="PF01370">
    <property type="entry name" value="Epimerase"/>
    <property type="match status" value="1"/>
</dbReference>
<proteinExistence type="predicted"/>
<dbReference type="EMBL" id="AP018449">
    <property type="protein sequence ID" value="BBB90125.1"/>
    <property type="molecule type" value="Genomic_DNA"/>
</dbReference>
<evidence type="ECO:0000313" key="2">
    <source>
        <dbReference type="EMBL" id="BBB90125.1"/>
    </source>
</evidence>
<keyword evidence="2" id="KW-0560">Oxidoreductase</keyword>
<sequence>MKEYILVTGCNGFIGRAIVSRLLACSRTILGISIEQDSSVKDAGFTYQQADITNHEAVHELFLKYNITAVVHLAAIAQIKEDNARTWEQYYKVNYLASCNLFEWAAKFGAKVIFSSTVDVYGQNDKAVLSEEDICMPISNYAKSKHMAEIALTQIADTHSMDYVIFRFAPVYSEELMNNVYKRIYIKKYSLAYVIGKGGQEFHFCSLNNAVNAVAVWLDMPQPVTGVVNICDQNKIAASKIITNEKAMGRARYVVHVPRALLVIMHYIVRRALAFIRKLSFLHNIFRKLLKPSSYSNVKYISTMGYSAWDMNNAMYFCKGGLINEKN</sequence>
<dbReference type="EC" id="1.1.1.135" evidence="2"/>
<protein>
    <submittedName>
        <fullName evidence="2">GDP-6-deoxy-D-talose 4-dehydrogenase</fullName>
        <ecNumber evidence="2">1.1.1.135</ecNumber>
    </submittedName>
</protein>
<dbReference type="OrthoDB" id="142826at2"/>
<evidence type="ECO:0000259" key="1">
    <source>
        <dbReference type="Pfam" id="PF01370"/>
    </source>
</evidence>